<dbReference type="PANTHER" id="PTHR46565">
    <property type="entry name" value="COLD SHOCK DOMAIN PROTEIN 2"/>
    <property type="match status" value="1"/>
</dbReference>
<dbReference type="InterPro" id="IPR012156">
    <property type="entry name" value="Cold_shock_CspA"/>
</dbReference>
<dbReference type="PIRSF" id="PIRSF002599">
    <property type="entry name" value="Cold_shock_A"/>
    <property type="match status" value="1"/>
</dbReference>
<evidence type="ECO:0000313" key="10">
    <source>
        <dbReference type="EMBL" id="WPX97327.1"/>
    </source>
</evidence>
<reference evidence="10 11" key="1">
    <citation type="submission" date="2022-11" db="EMBL/GenBank/DDBJ databases">
        <title>Host association and intracellularity evolved multiple times independently in the Rickettsiales.</title>
        <authorList>
            <person name="Castelli M."/>
            <person name="Nardi T."/>
            <person name="Gammuto L."/>
            <person name="Bellinzona G."/>
            <person name="Sabaneyeva E."/>
            <person name="Potekhin A."/>
            <person name="Serra V."/>
            <person name="Petroni G."/>
            <person name="Sassera D."/>
        </authorList>
    </citation>
    <scope>NUCLEOTIDE SEQUENCE [LARGE SCALE GENOMIC DNA]</scope>
    <source>
        <strain evidence="10 11">NDG2</strain>
    </source>
</reference>
<dbReference type="PROSITE" id="PS00352">
    <property type="entry name" value="CSD_1"/>
    <property type="match status" value="1"/>
</dbReference>
<protein>
    <recommendedName>
        <fullName evidence="2">Cold shock-like protein CspA</fullName>
    </recommendedName>
</protein>
<dbReference type="InterPro" id="IPR002059">
    <property type="entry name" value="CSP_DNA-bd"/>
</dbReference>
<evidence type="ECO:0000256" key="6">
    <source>
        <dbReference type="ARBA" id="ARBA00023159"/>
    </source>
</evidence>
<evidence type="ECO:0000313" key="11">
    <source>
        <dbReference type="Proteomes" id="UP001327219"/>
    </source>
</evidence>
<dbReference type="PRINTS" id="PR00050">
    <property type="entry name" value="COLDSHOCK"/>
</dbReference>
<keyword evidence="3" id="KW-0963">Cytoplasm</keyword>
<name>A0ABZ0UNP1_9RICK</name>
<keyword evidence="4" id="KW-0805">Transcription regulation</keyword>
<evidence type="ECO:0000256" key="1">
    <source>
        <dbReference type="ARBA" id="ARBA00004496"/>
    </source>
</evidence>
<dbReference type="SUPFAM" id="SSF50249">
    <property type="entry name" value="Nucleic acid-binding proteins"/>
    <property type="match status" value="1"/>
</dbReference>
<dbReference type="Pfam" id="PF00313">
    <property type="entry name" value="CSD"/>
    <property type="match status" value="1"/>
</dbReference>
<evidence type="ECO:0000256" key="5">
    <source>
        <dbReference type="ARBA" id="ARBA00023125"/>
    </source>
</evidence>
<keyword evidence="5" id="KW-0238">DNA-binding</keyword>
<dbReference type="PANTHER" id="PTHR46565:SF20">
    <property type="entry name" value="COLD SHOCK DOMAIN-CONTAINING PROTEIN 4"/>
    <property type="match status" value="1"/>
</dbReference>
<dbReference type="InterPro" id="IPR019844">
    <property type="entry name" value="CSD_CS"/>
</dbReference>
<dbReference type="Gene3D" id="2.40.50.140">
    <property type="entry name" value="Nucleic acid-binding proteins"/>
    <property type="match status" value="1"/>
</dbReference>
<keyword evidence="6" id="KW-0010">Activator</keyword>
<keyword evidence="11" id="KW-1185">Reference proteome</keyword>
<dbReference type="RefSeq" id="WP_323732870.1">
    <property type="nucleotide sequence ID" value="NZ_CP110820.1"/>
</dbReference>
<comment type="subcellular location">
    <subcellularLocation>
        <location evidence="1 8">Cytoplasm</location>
    </subcellularLocation>
</comment>
<dbReference type="CDD" id="cd04458">
    <property type="entry name" value="CSP_CDS"/>
    <property type="match status" value="1"/>
</dbReference>
<gene>
    <name evidence="10" type="ORF">Bandiella_01476</name>
</gene>
<dbReference type="EMBL" id="CP110820">
    <property type="protein sequence ID" value="WPX97327.1"/>
    <property type="molecule type" value="Genomic_DNA"/>
</dbReference>
<accession>A0ABZ0UNP1</accession>
<dbReference type="SMART" id="SM00357">
    <property type="entry name" value="CSP"/>
    <property type="match status" value="1"/>
</dbReference>
<evidence type="ECO:0000256" key="4">
    <source>
        <dbReference type="ARBA" id="ARBA00023015"/>
    </source>
</evidence>
<evidence type="ECO:0000256" key="2">
    <source>
        <dbReference type="ARBA" id="ARBA00022332"/>
    </source>
</evidence>
<evidence type="ECO:0000256" key="3">
    <source>
        <dbReference type="ARBA" id="ARBA00022490"/>
    </source>
</evidence>
<dbReference type="InterPro" id="IPR011129">
    <property type="entry name" value="CSD"/>
</dbReference>
<sequence length="68" mass="7536">MKFTGTVKWFNTEKGYGFIRPDDGQKDVFIHMSALKGAGLNGLKDNQKIEYEIAKEGGKESAVNISLI</sequence>
<dbReference type="Proteomes" id="UP001327219">
    <property type="component" value="Chromosome"/>
</dbReference>
<evidence type="ECO:0000256" key="8">
    <source>
        <dbReference type="RuleBase" id="RU000408"/>
    </source>
</evidence>
<dbReference type="PROSITE" id="PS51857">
    <property type="entry name" value="CSD_2"/>
    <property type="match status" value="1"/>
</dbReference>
<proteinExistence type="predicted"/>
<evidence type="ECO:0000259" key="9">
    <source>
        <dbReference type="PROSITE" id="PS51857"/>
    </source>
</evidence>
<organism evidence="10 11">
    <name type="scientific">Candidatus Bandiella euplotis</name>
    <dbReference type="NCBI Taxonomy" id="1664265"/>
    <lineage>
        <taxon>Bacteria</taxon>
        <taxon>Pseudomonadati</taxon>
        <taxon>Pseudomonadota</taxon>
        <taxon>Alphaproteobacteria</taxon>
        <taxon>Rickettsiales</taxon>
        <taxon>Candidatus Midichloriaceae</taxon>
        <taxon>Candidatus Bandiella</taxon>
    </lineage>
</organism>
<feature type="domain" description="CSD" evidence="9">
    <location>
        <begin position="2"/>
        <end position="67"/>
    </location>
</feature>
<evidence type="ECO:0000256" key="7">
    <source>
        <dbReference type="ARBA" id="ARBA00023163"/>
    </source>
</evidence>
<keyword evidence="7" id="KW-0804">Transcription</keyword>
<dbReference type="InterPro" id="IPR012340">
    <property type="entry name" value="NA-bd_OB-fold"/>
</dbReference>